<feature type="compositionally biased region" description="Low complexity" evidence="1">
    <location>
        <begin position="62"/>
        <end position="72"/>
    </location>
</feature>
<evidence type="ECO:0000313" key="3">
    <source>
        <dbReference type="Proteomes" id="UP001141950"/>
    </source>
</evidence>
<protein>
    <submittedName>
        <fullName evidence="2">Uncharacterized protein</fullName>
    </submittedName>
</protein>
<proteinExistence type="predicted"/>
<accession>A0A9X2MQ33</accession>
<feature type="region of interest" description="Disordered" evidence="1">
    <location>
        <begin position="56"/>
        <end position="80"/>
    </location>
</feature>
<name>A0A9X2MQ33_9BACL</name>
<evidence type="ECO:0000313" key="2">
    <source>
        <dbReference type="EMBL" id="MCR2803793.1"/>
    </source>
</evidence>
<dbReference type="EMBL" id="JANIPJ010000004">
    <property type="protein sequence ID" value="MCR2803793.1"/>
    <property type="molecule type" value="Genomic_DNA"/>
</dbReference>
<gene>
    <name evidence="2" type="ORF">NQZ67_07855</name>
</gene>
<evidence type="ECO:0000256" key="1">
    <source>
        <dbReference type="SAM" id="MobiDB-lite"/>
    </source>
</evidence>
<reference evidence="2" key="1">
    <citation type="submission" date="2022-08" db="EMBL/GenBank/DDBJ databases">
        <title>The genomic sequence of strain Paenibacillus sp. SCIV0701.</title>
        <authorList>
            <person name="Zhao H."/>
        </authorList>
    </citation>
    <scope>NUCLEOTIDE SEQUENCE</scope>
    <source>
        <strain evidence="2">SCIV0701</strain>
    </source>
</reference>
<comment type="caution">
    <text evidence="2">The sequence shown here is derived from an EMBL/GenBank/DDBJ whole genome shotgun (WGS) entry which is preliminary data.</text>
</comment>
<sequence length="80" mass="9106">METELKRTEALSALLELFREAGRDDNALLQYVDNLENKLALLEEENARLKSEIGRLKDAASRRSSMPASMNSRLKDALRE</sequence>
<dbReference type="Proteomes" id="UP001141950">
    <property type="component" value="Unassembled WGS sequence"/>
</dbReference>
<organism evidence="2 3">
    <name type="scientific">Paenibacillus soyae</name>
    <dbReference type="NCBI Taxonomy" id="2969249"/>
    <lineage>
        <taxon>Bacteria</taxon>
        <taxon>Bacillati</taxon>
        <taxon>Bacillota</taxon>
        <taxon>Bacilli</taxon>
        <taxon>Bacillales</taxon>
        <taxon>Paenibacillaceae</taxon>
        <taxon>Paenibacillus</taxon>
    </lineage>
</organism>
<keyword evidence="3" id="KW-1185">Reference proteome</keyword>
<dbReference type="RefSeq" id="WP_257444374.1">
    <property type="nucleotide sequence ID" value="NZ_JANIPJ010000004.1"/>
</dbReference>
<dbReference type="Gene3D" id="1.20.5.170">
    <property type="match status" value="1"/>
</dbReference>
<dbReference type="AlphaFoldDB" id="A0A9X2MQ33"/>